<dbReference type="SUPFAM" id="SSF53335">
    <property type="entry name" value="S-adenosyl-L-methionine-dependent methyltransferases"/>
    <property type="match status" value="2"/>
</dbReference>
<organism evidence="2 3">
    <name type="scientific">Halorientalis persicus</name>
    <dbReference type="NCBI Taxonomy" id="1367881"/>
    <lineage>
        <taxon>Archaea</taxon>
        <taxon>Methanobacteriati</taxon>
        <taxon>Methanobacteriota</taxon>
        <taxon>Stenosarchaea group</taxon>
        <taxon>Halobacteria</taxon>
        <taxon>Halobacteriales</taxon>
        <taxon>Haloarculaceae</taxon>
        <taxon>Halorientalis</taxon>
    </lineage>
</organism>
<dbReference type="InterPro" id="IPR009537">
    <property type="entry name" value="DUF1156"/>
</dbReference>
<proteinExistence type="predicted"/>
<name>A0A1H8USV1_9EURY</name>
<dbReference type="PROSITE" id="PS00092">
    <property type="entry name" value="N6_MTASE"/>
    <property type="match status" value="1"/>
</dbReference>
<dbReference type="GO" id="GO:0003676">
    <property type="term" value="F:nucleic acid binding"/>
    <property type="evidence" value="ECO:0007669"/>
    <property type="project" value="InterPro"/>
</dbReference>
<evidence type="ECO:0000313" key="2">
    <source>
        <dbReference type="EMBL" id="SEP06206.1"/>
    </source>
</evidence>
<dbReference type="InterPro" id="IPR002052">
    <property type="entry name" value="DNA_methylase_N6_adenine_CS"/>
</dbReference>
<reference evidence="3" key="1">
    <citation type="submission" date="2016-10" db="EMBL/GenBank/DDBJ databases">
        <authorList>
            <person name="Varghese N."/>
            <person name="Submissions S."/>
        </authorList>
    </citation>
    <scope>NUCLEOTIDE SEQUENCE [LARGE SCALE GENOMIC DNA]</scope>
    <source>
        <strain evidence="3">IBRC-M 10043</strain>
    </source>
</reference>
<accession>A0A1H8USV1</accession>
<dbReference type="GO" id="GO:0032259">
    <property type="term" value="P:methylation"/>
    <property type="evidence" value="ECO:0007669"/>
    <property type="project" value="UniProtKB-KW"/>
</dbReference>
<dbReference type="RefSeq" id="WP_092663659.1">
    <property type="nucleotide sequence ID" value="NZ_FOCX01000030.1"/>
</dbReference>
<keyword evidence="2" id="KW-0489">Methyltransferase</keyword>
<dbReference type="AlphaFoldDB" id="A0A1H8USV1"/>
<dbReference type="EMBL" id="FOCX01000030">
    <property type="protein sequence ID" value="SEP06206.1"/>
    <property type="molecule type" value="Genomic_DNA"/>
</dbReference>
<keyword evidence="3" id="KW-1185">Reference proteome</keyword>
<dbReference type="Proteomes" id="UP000198775">
    <property type="component" value="Unassembled WGS sequence"/>
</dbReference>
<dbReference type="OrthoDB" id="93530at2157"/>
<evidence type="ECO:0000313" key="3">
    <source>
        <dbReference type="Proteomes" id="UP000198775"/>
    </source>
</evidence>
<dbReference type="Gene3D" id="3.40.50.150">
    <property type="entry name" value="Vaccinia Virus protein VP39"/>
    <property type="match status" value="2"/>
</dbReference>
<dbReference type="InterPro" id="IPR029063">
    <property type="entry name" value="SAM-dependent_MTases_sf"/>
</dbReference>
<sequence>MSQEQQGPDSSERTELPIERGFPIERVNEIASKETTGGAREYYRPIYCMHKWWARRAGSVFRAICLYTLLDEETEFDVRDPGANGNLDMFTESDDIRESIREIDLSNPEAIWDLYSKDVRVSDKKVLDPFMGGGTSLGEASRFGVESTGYDINPVAWFISKKEMEAHKTDPEVLEDAFQEIKDSVESEIKQYYKTSCPNGDHETDVMYYFWVKEIDCVSCDETVSLFEDYRVGRGRYENKGKYNVYCPECNRVTLVDDWQNECECNHCNYEFVPKDGNVTRGGNYTCPDCGQKYGIRDAIHEQDGVRQRLYAIEYYCSTCDSKSNIEKAKIKGYKSASSEDKSLFHEAEKEWQTREDLHRYIPDTEIPDGWYTSSTKFEGSAPGAHDIKKFGYEMWSDMYNERQLLSLSKILKEIDGIEEQNIKEYLLLALTGCLNRNNMMVGYNYVHNGATNIFKSNSFDPPQRPLENNVWGLKHGTGPFYRKFELIKRAVEYAHSPTDRYIEDGETIETPGFDKSLGEDTTVICDDLRNINEENEYDAVITDPPYYDNVLYSELSDFFYVWQKILLEDEYDCFGPDMTPRSEIVANPAQDKGAQEFETELREAFDVVHSALKEDGVLTFTYHHSDSESWGELLEALCDSGFVVTATYPVTADLQKLTKGEAVSFDIIVVARPATDREPISWNTLRRNIARTAQITREQLETERDLSEGDIGVVEMGECFSEYSKHHGEVRKEREIMSAKEVVDEIYGIIQGETDLGEVDVFLDLLSERNPTYNDLNKLCRGTNAIPDELRDMHLYSMDGNDLILGTWDNEKRQAYVQNKVQEGNDDLTNLDKAHFLRYRYEQGKSTSEYLERWDSDELTDLCEGLAEATGDETYLRMIGVDTSLAEFTNS</sequence>
<gene>
    <name evidence="2" type="ORF">SAMN05216388_103013</name>
</gene>
<dbReference type="GO" id="GO:0008168">
    <property type="term" value="F:methyltransferase activity"/>
    <property type="evidence" value="ECO:0007669"/>
    <property type="project" value="UniProtKB-KW"/>
</dbReference>
<dbReference type="Pfam" id="PF06634">
    <property type="entry name" value="DUF1156"/>
    <property type="match status" value="1"/>
</dbReference>
<evidence type="ECO:0000259" key="1">
    <source>
        <dbReference type="Pfam" id="PF06634"/>
    </source>
</evidence>
<protein>
    <submittedName>
        <fullName evidence="2">Adenine-specific DNA methylase, contains a Zn-ribbon domain</fullName>
    </submittedName>
</protein>
<feature type="domain" description="DUF1156" evidence="1">
    <location>
        <begin position="22"/>
        <end position="73"/>
    </location>
</feature>
<keyword evidence="2" id="KW-0808">Transferase</keyword>